<protein>
    <submittedName>
        <fullName evidence="2">Uncharacterized protein</fullName>
    </submittedName>
</protein>
<proteinExistence type="predicted"/>
<keyword evidence="4" id="KW-1185">Reference proteome</keyword>
<evidence type="ECO:0000313" key="4">
    <source>
        <dbReference type="Proteomes" id="UP000199135"/>
    </source>
</evidence>
<organism evidence="2 3">
    <name type="scientific">Parafannyhessea umbonata</name>
    <dbReference type="NCBI Taxonomy" id="604330"/>
    <lineage>
        <taxon>Bacteria</taxon>
        <taxon>Bacillati</taxon>
        <taxon>Actinomycetota</taxon>
        <taxon>Coriobacteriia</taxon>
        <taxon>Coriobacteriales</taxon>
        <taxon>Atopobiaceae</taxon>
        <taxon>Parafannyhessea</taxon>
    </lineage>
</organism>
<accession>A0A1H9PLA2</accession>
<reference evidence="2" key="2">
    <citation type="submission" date="2016-10" db="EMBL/GenBank/DDBJ databases">
        <authorList>
            <person name="de Groot N.N."/>
        </authorList>
    </citation>
    <scope>NUCLEOTIDE SEQUENCE [LARGE SCALE GENOMIC DNA]</scope>
    <source>
        <strain evidence="2">KHGC19</strain>
    </source>
</reference>
<sequence>MHKSKLIKDTTREERIAIVQEALSWGDECDGASTQAASVDKFYLPYIEGECELRELNMRKASTSYVLSGNDRGQNGPSCMM</sequence>
<evidence type="ECO:0000313" key="1">
    <source>
        <dbReference type="EMBL" id="SEH51241.1"/>
    </source>
</evidence>
<dbReference type="RefSeq" id="WP_078687502.1">
    <property type="nucleotide sequence ID" value="NZ_FNWT01000004.1"/>
</dbReference>
<dbReference type="Proteomes" id="UP000199128">
    <property type="component" value="Unassembled WGS sequence"/>
</dbReference>
<evidence type="ECO:0000313" key="2">
    <source>
        <dbReference type="EMBL" id="SER48595.1"/>
    </source>
</evidence>
<reference evidence="3 4" key="1">
    <citation type="submission" date="2016-10" db="EMBL/GenBank/DDBJ databases">
        <authorList>
            <person name="Varghese N."/>
            <person name="Submissions S."/>
        </authorList>
    </citation>
    <scope>NUCLEOTIDE SEQUENCE [LARGE SCALE GENOMIC DNA]</scope>
    <source>
        <strain evidence="3">KHGC19</strain>
        <strain evidence="1 4">WCP15</strain>
    </source>
</reference>
<dbReference type="Proteomes" id="UP000199135">
    <property type="component" value="Unassembled WGS sequence"/>
</dbReference>
<name>A0A1H9PLA2_9ACTN</name>
<gene>
    <name evidence="2" type="ORF">SAMN05216446_1018</name>
    <name evidence="1" type="ORF">SAMN05216447_10475</name>
</gene>
<evidence type="ECO:0000313" key="3">
    <source>
        <dbReference type="Proteomes" id="UP000199128"/>
    </source>
</evidence>
<dbReference type="EMBL" id="FNWT01000004">
    <property type="protein sequence ID" value="SEH51241.1"/>
    <property type="molecule type" value="Genomic_DNA"/>
</dbReference>
<dbReference type="EMBL" id="FOGP01000003">
    <property type="protein sequence ID" value="SER48595.1"/>
    <property type="molecule type" value="Genomic_DNA"/>
</dbReference>
<dbReference type="AlphaFoldDB" id="A0A1H9PLA2"/>